<feature type="domain" description="DUF1989" evidence="2">
    <location>
        <begin position="51"/>
        <end position="215"/>
    </location>
</feature>
<dbReference type="PANTHER" id="PTHR31527:SF0">
    <property type="entry name" value="RE64534P"/>
    <property type="match status" value="1"/>
</dbReference>
<dbReference type="OrthoDB" id="9792415at2"/>
<proteinExistence type="predicted"/>
<dbReference type="Proteomes" id="UP000183635">
    <property type="component" value="Unassembled WGS sequence"/>
</dbReference>
<evidence type="ECO:0000256" key="1">
    <source>
        <dbReference type="SAM" id="MobiDB-lite"/>
    </source>
</evidence>
<sequence length="253" mass="27004">MSRKIALDAVQDRTPSPEVGPPQDNAAAPEPDLAALAAARGMVRKTGECLVPAGDERRFHIPAQHFFRVTSLHGAQVGDLNLWSAEDPRKRLCADRTRARHGMHLTRGHRLWSGCPIPRPLATVTGDTLDWYGIDPQGGSVHDVTGPCCGAQPLPGRGRKAPAAQEPATVALPAQDVLHLFRCSGFTRDTGRYFTKPSPVQPGDHVEFLAEIELICALSACPGGDCGAGPSGRGARCHPLLVEIFAPREPTGL</sequence>
<evidence type="ECO:0000259" key="2">
    <source>
        <dbReference type="Pfam" id="PF09347"/>
    </source>
</evidence>
<dbReference type="AlphaFoldDB" id="A0A1I3BJQ7"/>
<reference evidence="3 4" key="1">
    <citation type="submission" date="2016-10" db="EMBL/GenBank/DDBJ databases">
        <authorList>
            <person name="de Groot N.N."/>
        </authorList>
    </citation>
    <scope>NUCLEOTIDE SEQUENCE [LARGE SCALE GENOMIC DNA]</scope>
    <source>
        <strain evidence="3 4">DSM 8537</strain>
    </source>
</reference>
<dbReference type="STRING" id="34004.SAMN04488021_12238"/>
<dbReference type="EMBL" id="FOPU01000022">
    <property type="protein sequence ID" value="SFH62336.1"/>
    <property type="molecule type" value="Genomic_DNA"/>
</dbReference>
<accession>A0A1I3BJQ7</accession>
<organism evidence="3 4">
    <name type="scientific">Paracoccus aminovorans</name>
    <dbReference type="NCBI Taxonomy" id="34004"/>
    <lineage>
        <taxon>Bacteria</taxon>
        <taxon>Pseudomonadati</taxon>
        <taxon>Pseudomonadota</taxon>
        <taxon>Alphaproteobacteria</taxon>
        <taxon>Rhodobacterales</taxon>
        <taxon>Paracoccaceae</taxon>
        <taxon>Paracoccus</taxon>
    </lineage>
</organism>
<feature type="region of interest" description="Disordered" evidence="1">
    <location>
        <begin position="1"/>
        <end position="29"/>
    </location>
</feature>
<dbReference type="RefSeq" id="WP_074968652.1">
    <property type="nucleotide sequence ID" value="NZ_CBCRYP010000036.1"/>
</dbReference>
<dbReference type="PANTHER" id="PTHR31527">
    <property type="entry name" value="RE64534P"/>
    <property type="match status" value="1"/>
</dbReference>
<name>A0A1I3BJQ7_9RHOB</name>
<evidence type="ECO:0000313" key="4">
    <source>
        <dbReference type="Proteomes" id="UP000183635"/>
    </source>
</evidence>
<keyword evidence="4" id="KW-1185">Reference proteome</keyword>
<evidence type="ECO:0000313" key="3">
    <source>
        <dbReference type="EMBL" id="SFH62336.1"/>
    </source>
</evidence>
<dbReference type="Pfam" id="PF09347">
    <property type="entry name" value="DUF1989"/>
    <property type="match status" value="1"/>
</dbReference>
<dbReference type="InterPro" id="IPR018959">
    <property type="entry name" value="DUF1989"/>
</dbReference>
<protein>
    <recommendedName>
        <fullName evidence="2">DUF1989 domain-containing protein</fullName>
    </recommendedName>
</protein>
<gene>
    <name evidence="3" type="ORF">SAMN04488021_12238</name>
</gene>